<evidence type="ECO:0000256" key="1">
    <source>
        <dbReference type="SAM" id="Coils"/>
    </source>
</evidence>
<dbReference type="OrthoDB" id="8064436at2759"/>
<feature type="compositionally biased region" description="Acidic residues" evidence="2">
    <location>
        <begin position="378"/>
        <end position="390"/>
    </location>
</feature>
<evidence type="ECO:0000313" key="4">
    <source>
        <dbReference type="Proteomes" id="UP000572817"/>
    </source>
</evidence>
<dbReference type="Proteomes" id="UP000572817">
    <property type="component" value="Unassembled WGS sequence"/>
</dbReference>
<feature type="region of interest" description="Disordered" evidence="2">
    <location>
        <begin position="222"/>
        <end position="390"/>
    </location>
</feature>
<feature type="compositionally biased region" description="Acidic residues" evidence="2">
    <location>
        <begin position="299"/>
        <end position="309"/>
    </location>
</feature>
<accession>A0A8H4N972</accession>
<dbReference type="AlphaFoldDB" id="A0A8H4N972"/>
<dbReference type="PANTHER" id="PTHR42067:SF1">
    <property type="entry name" value="MITOTIC APPARATUS PROTEIN P62"/>
    <property type="match status" value="1"/>
</dbReference>
<keyword evidence="4" id="KW-1185">Reference proteome</keyword>
<dbReference type="Gene3D" id="1.20.5.370">
    <property type="match status" value="1"/>
</dbReference>
<gene>
    <name evidence="3" type="ORF">GTA08_BOTSDO00139</name>
</gene>
<dbReference type="PANTHER" id="PTHR42067">
    <property type="entry name" value="YALI0C15378P"/>
    <property type="match status" value="1"/>
</dbReference>
<dbReference type="EMBL" id="WWBZ02000001">
    <property type="protein sequence ID" value="KAF4313810.1"/>
    <property type="molecule type" value="Genomic_DNA"/>
</dbReference>
<evidence type="ECO:0000256" key="2">
    <source>
        <dbReference type="SAM" id="MobiDB-lite"/>
    </source>
</evidence>
<dbReference type="SUPFAM" id="SSF58022">
    <property type="entry name" value="XRCC4, C-terminal oligomerization domain"/>
    <property type="match status" value="1"/>
</dbReference>
<reference evidence="3" key="1">
    <citation type="submission" date="2020-04" db="EMBL/GenBank/DDBJ databases">
        <title>Genome Assembly and Annotation of Botryosphaeria dothidea sdau 11-99, a Latent Pathogen of Apple Fruit Ring Rot in China.</title>
        <authorList>
            <person name="Yu C."/>
            <person name="Diao Y."/>
            <person name="Lu Q."/>
            <person name="Zhao J."/>
            <person name="Cui S."/>
            <person name="Peng C."/>
            <person name="He B."/>
            <person name="Liu H."/>
        </authorList>
    </citation>
    <scope>NUCLEOTIDE SEQUENCE [LARGE SCALE GENOMIC DNA]</scope>
    <source>
        <strain evidence="3">Sdau11-99</strain>
    </source>
</reference>
<protein>
    <submittedName>
        <fullName evidence="3">DNA double-strand break repair and VJ recombination XRCC4</fullName>
    </submittedName>
</protein>
<keyword evidence="1" id="KW-0175">Coiled coil</keyword>
<feature type="compositionally biased region" description="Basic residues" evidence="2">
    <location>
        <begin position="234"/>
        <end position="254"/>
    </location>
</feature>
<name>A0A8H4N972_9PEZI</name>
<proteinExistence type="predicted"/>
<evidence type="ECO:0000313" key="3">
    <source>
        <dbReference type="EMBL" id="KAF4313810.1"/>
    </source>
</evidence>
<comment type="caution">
    <text evidence="3">The sequence shown here is derived from an EMBL/GenBank/DDBJ whole genome shotgun (WGS) entry which is preliminary data.</text>
</comment>
<feature type="coiled-coil region" evidence="1">
    <location>
        <begin position="148"/>
        <end position="192"/>
    </location>
</feature>
<organism evidence="3 4">
    <name type="scientific">Botryosphaeria dothidea</name>
    <dbReference type="NCBI Taxonomy" id="55169"/>
    <lineage>
        <taxon>Eukaryota</taxon>
        <taxon>Fungi</taxon>
        <taxon>Dikarya</taxon>
        <taxon>Ascomycota</taxon>
        <taxon>Pezizomycotina</taxon>
        <taxon>Dothideomycetes</taxon>
        <taxon>Dothideomycetes incertae sedis</taxon>
        <taxon>Botryosphaeriales</taxon>
        <taxon>Botryosphaeriaceae</taxon>
        <taxon>Botryosphaeria</taxon>
    </lineage>
</organism>
<sequence>MAAKKILRIRRTDVDAERAATAAYALVSVEPAGPQPLDVKLVGTEGENVYAASFRQSQIKNFIDRKHRGTDDHEWESVLRSSLLQNPVDGHDAELLENLEIVASVSDQQLSITVRKNIQGITQRLGAIPLAEAPDTEIEFFEWTAIAVDAASAARDEARELQNKYEAQQVTISKLKSQLDDLIQAKHDHENALLAKFQELLNVKKLKIRDQQRLLAGVKVDPAAAAAVEQARGSTRRTRPRKAGPSRTSKRKANGKAPTTDSEPEVEEASHMEVDEDAAGPKQEENEEEPATPDRSDLDETEDEDDEGFDAVPASRPTKAGVDSKGKAVETVTGKKSSQGNQGPGTLPPRRELPFSKRQQGKQPAAERVKKPPVTAASDEEDETTDDDEL</sequence>
<dbReference type="InterPro" id="IPR014751">
    <property type="entry name" value="XRCC4-like_C"/>
</dbReference>